<evidence type="ECO:0000313" key="3">
    <source>
        <dbReference type="Proteomes" id="UP000823775"/>
    </source>
</evidence>
<keyword evidence="1" id="KW-0812">Transmembrane</keyword>
<feature type="transmembrane region" description="Helical" evidence="1">
    <location>
        <begin position="79"/>
        <end position="99"/>
    </location>
</feature>
<evidence type="ECO:0000256" key="1">
    <source>
        <dbReference type="SAM" id="Phobius"/>
    </source>
</evidence>
<evidence type="ECO:0000313" key="2">
    <source>
        <dbReference type="EMBL" id="MCD7461505.1"/>
    </source>
</evidence>
<dbReference type="Proteomes" id="UP000823775">
    <property type="component" value="Unassembled WGS sequence"/>
</dbReference>
<reference evidence="2 3" key="1">
    <citation type="journal article" date="2021" name="BMC Genomics">
        <title>Datura genome reveals duplications of psychoactive alkaloid biosynthetic genes and high mutation rate following tissue culture.</title>
        <authorList>
            <person name="Rajewski A."/>
            <person name="Carter-House D."/>
            <person name="Stajich J."/>
            <person name="Litt A."/>
        </authorList>
    </citation>
    <scope>NUCLEOTIDE SEQUENCE [LARGE SCALE GENOMIC DNA]</scope>
    <source>
        <strain evidence="2">AR-01</strain>
    </source>
</reference>
<keyword evidence="1" id="KW-0472">Membrane</keyword>
<gene>
    <name evidence="2" type="ORF">HAX54_046298</name>
</gene>
<accession>A0ABS8SRQ1</accession>
<name>A0ABS8SRQ1_DATST</name>
<sequence>MRLQNCSVVCIVEQRSKERVFNLCLRSSVKFYDFQHKTAFLECGPQIASGVYKWKWLLCEPQSGSADRRIGQLPSDAHFAFLGLLCKYLLIHLFLFLLIKRLAYRRSAREGAIGAKVYAGGSFINGSIYKSMKGPDPYCGLADGTWSAGISDSQLTTIKCTFSSMIGEVAAGQMYYPMGSLIDFWSPIYG</sequence>
<dbReference type="EMBL" id="JACEIK010000729">
    <property type="protein sequence ID" value="MCD7461505.1"/>
    <property type="molecule type" value="Genomic_DNA"/>
</dbReference>
<protein>
    <submittedName>
        <fullName evidence="2">Uncharacterized protein</fullName>
    </submittedName>
</protein>
<keyword evidence="1" id="KW-1133">Transmembrane helix</keyword>
<organism evidence="2 3">
    <name type="scientific">Datura stramonium</name>
    <name type="common">Jimsonweed</name>
    <name type="synonym">Common thornapple</name>
    <dbReference type="NCBI Taxonomy" id="4076"/>
    <lineage>
        <taxon>Eukaryota</taxon>
        <taxon>Viridiplantae</taxon>
        <taxon>Streptophyta</taxon>
        <taxon>Embryophyta</taxon>
        <taxon>Tracheophyta</taxon>
        <taxon>Spermatophyta</taxon>
        <taxon>Magnoliopsida</taxon>
        <taxon>eudicotyledons</taxon>
        <taxon>Gunneridae</taxon>
        <taxon>Pentapetalae</taxon>
        <taxon>asterids</taxon>
        <taxon>lamiids</taxon>
        <taxon>Solanales</taxon>
        <taxon>Solanaceae</taxon>
        <taxon>Solanoideae</taxon>
        <taxon>Datureae</taxon>
        <taxon>Datura</taxon>
    </lineage>
</organism>
<comment type="caution">
    <text evidence="2">The sequence shown here is derived from an EMBL/GenBank/DDBJ whole genome shotgun (WGS) entry which is preliminary data.</text>
</comment>
<keyword evidence="3" id="KW-1185">Reference proteome</keyword>
<proteinExistence type="predicted"/>